<evidence type="ECO:0000313" key="2">
    <source>
        <dbReference type="Proteomes" id="UP000295604"/>
    </source>
</evidence>
<dbReference type="Proteomes" id="UP000295604">
    <property type="component" value="Unassembled WGS sequence"/>
</dbReference>
<organism evidence="1 2">
    <name type="scientific">Colletotrichum sidae</name>
    <dbReference type="NCBI Taxonomy" id="1347389"/>
    <lineage>
        <taxon>Eukaryota</taxon>
        <taxon>Fungi</taxon>
        <taxon>Dikarya</taxon>
        <taxon>Ascomycota</taxon>
        <taxon>Pezizomycotina</taxon>
        <taxon>Sordariomycetes</taxon>
        <taxon>Hypocreomycetidae</taxon>
        <taxon>Glomerellales</taxon>
        <taxon>Glomerellaceae</taxon>
        <taxon>Colletotrichum</taxon>
        <taxon>Colletotrichum orbiculare species complex</taxon>
    </lineage>
</organism>
<accession>A0A4R8THD6</accession>
<evidence type="ECO:0000313" key="1">
    <source>
        <dbReference type="EMBL" id="TEA17628.1"/>
    </source>
</evidence>
<keyword evidence="2" id="KW-1185">Reference proteome</keyword>
<protein>
    <submittedName>
        <fullName evidence="1">Uncharacterized protein</fullName>
    </submittedName>
</protein>
<gene>
    <name evidence="1" type="ORF">C8034_v012188</name>
</gene>
<sequence length="93" mass="10373">MFSNVQEPKLSEATDRRSCPSVAVFKGGGFLENGCLHGWRYDMFWGSSSLYSVGRLRYRRITRAPSNQIFADSVSTIETPEGASCMSATTSHW</sequence>
<dbReference type="AlphaFoldDB" id="A0A4R8THD6"/>
<reference evidence="1 2" key="1">
    <citation type="submission" date="2018-11" db="EMBL/GenBank/DDBJ databases">
        <title>Genome sequence and assembly of Colletotrichum sidae.</title>
        <authorList>
            <person name="Gan P."/>
            <person name="Shirasu K."/>
        </authorList>
    </citation>
    <scope>NUCLEOTIDE SEQUENCE [LARGE SCALE GENOMIC DNA]</scope>
    <source>
        <strain evidence="1 2">CBS 518.97</strain>
    </source>
</reference>
<comment type="caution">
    <text evidence="1">The sequence shown here is derived from an EMBL/GenBank/DDBJ whole genome shotgun (WGS) entry which is preliminary data.</text>
</comment>
<dbReference type="EMBL" id="QAPF01000083">
    <property type="protein sequence ID" value="TEA17628.1"/>
    <property type="molecule type" value="Genomic_DNA"/>
</dbReference>
<name>A0A4R8THD6_9PEZI</name>
<proteinExistence type="predicted"/>